<dbReference type="SUPFAM" id="SSF48498">
    <property type="entry name" value="Tetracyclin repressor-like, C-terminal domain"/>
    <property type="match status" value="1"/>
</dbReference>
<organism evidence="4 5">
    <name type="scientific">Actinomycetospora chibensis</name>
    <dbReference type="NCBI Taxonomy" id="663606"/>
    <lineage>
        <taxon>Bacteria</taxon>
        <taxon>Bacillati</taxon>
        <taxon>Actinomycetota</taxon>
        <taxon>Actinomycetes</taxon>
        <taxon>Pseudonocardiales</taxon>
        <taxon>Pseudonocardiaceae</taxon>
        <taxon>Actinomycetospora</taxon>
    </lineage>
</organism>
<keyword evidence="5" id="KW-1185">Reference proteome</keyword>
<dbReference type="InterPro" id="IPR050109">
    <property type="entry name" value="HTH-type_TetR-like_transc_reg"/>
</dbReference>
<dbReference type="EMBL" id="JBHSIM010000010">
    <property type="protein sequence ID" value="MFC4831837.1"/>
    <property type="molecule type" value="Genomic_DNA"/>
</dbReference>
<dbReference type="InterPro" id="IPR036271">
    <property type="entry name" value="Tet_transcr_reg_TetR-rel_C_sf"/>
</dbReference>
<dbReference type="PANTHER" id="PTHR30055">
    <property type="entry name" value="HTH-TYPE TRANSCRIPTIONAL REGULATOR RUTR"/>
    <property type="match status" value="1"/>
</dbReference>
<evidence type="ECO:0000259" key="3">
    <source>
        <dbReference type="PROSITE" id="PS50977"/>
    </source>
</evidence>
<dbReference type="Pfam" id="PF00440">
    <property type="entry name" value="TetR_N"/>
    <property type="match status" value="1"/>
</dbReference>
<dbReference type="SUPFAM" id="SSF46689">
    <property type="entry name" value="Homeodomain-like"/>
    <property type="match status" value="1"/>
</dbReference>
<gene>
    <name evidence="4" type="ORF">ACFPEL_05390</name>
</gene>
<feature type="DNA-binding region" description="H-T-H motif" evidence="2">
    <location>
        <begin position="33"/>
        <end position="52"/>
    </location>
</feature>
<dbReference type="InterPro" id="IPR041678">
    <property type="entry name" value="TetR_C_16"/>
</dbReference>
<protein>
    <submittedName>
        <fullName evidence="4">TetR family transcriptional regulator</fullName>
    </submittedName>
</protein>
<accession>A0ABV9RI52</accession>
<dbReference type="InterPro" id="IPR001647">
    <property type="entry name" value="HTH_TetR"/>
</dbReference>
<evidence type="ECO:0000313" key="5">
    <source>
        <dbReference type="Proteomes" id="UP001595909"/>
    </source>
</evidence>
<dbReference type="InterPro" id="IPR009057">
    <property type="entry name" value="Homeodomain-like_sf"/>
</dbReference>
<evidence type="ECO:0000256" key="2">
    <source>
        <dbReference type="PROSITE-ProRule" id="PRU00335"/>
    </source>
</evidence>
<dbReference type="PANTHER" id="PTHR30055:SF235">
    <property type="entry name" value="TRANSCRIPTIONAL REGULATORY PROTEIN"/>
    <property type="match status" value="1"/>
</dbReference>
<keyword evidence="1 2" id="KW-0238">DNA-binding</keyword>
<comment type="caution">
    <text evidence="4">The sequence shown here is derived from an EMBL/GenBank/DDBJ whole genome shotgun (WGS) entry which is preliminary data.</text>
</comment>
<dbReference type="RefSeq" id="WP_274191869.1">
    <property type="nucleotide sequence ID" value="NZ_BAABHN010000010.1"/>
</dbReference>
<dbReference type="Gene3D" id="1.10.357.10">
    <property type="entry name" value="Tetracycline Repressor, domain 2"/>
    <property type="match status" value="1"/>
</dbReference>
<feature type="domain" description="HTH tetR-type" evidence="3">
    <location>
        <begin position="10"/>
        <end position="70"/>
    </location>
</feature>
<dbReference type="Gene3D" id="1.10.10.60">
    <property type="entry name" value="Homeodomain-like"/>
    <property type="match status" value="1"/>
</dbReference>
<name>A0ABV9RI52_9PSEU</name>
<evidence type="ECO:0000256" key="1">
    <source>
        <dbReference type="ARBA" id="ARBA00023125"/>
    </source>
</evidence>
<sequence length="194" mass="20852">MAERHRRSAPDTRARIHAAATRRFATDGYDATTVRAVAADAGIDPALVMRYFGSKDGLFAAVTDVDLRIPDLAACDRDEVGALLVRQFLLRWAPDEEGLAMLHLLRAAVHDQRIAARAREVFASQVTDALAVVVDVPAERGIRAALVTTQLLGLLLCRSVLGLAELVDAPPEQLVDLVGPTVQRQLTGPLEGSA</sequence>
<dbReference type="PROSITE" id="PS50977">
    <property type="entry name" value="HTH_TETR_2"/>
    <property type="match status" value="1"/>
</dbReference>
<reference evidence="5" key="1">
    <citation type="journal article" date="2019" name="Int. J. Syst. Evol. Microbiol.">
        <title>The Global Catalogue of Microorganisms (GCM) 10K type strain sequencing project: providing services to taxonomists for standard genome sequencing and annotation.</title>
        <authorList>
            <consortium name="The Broad Institute Genomics Platform"/>
            <consortium name="The Broad Institute Genome Sequencing Center for Infectious Disease"/>
            <person name="Wu L."/>
            <person name="Ma J."/>
        </authorList>
    </citation>
    <scope>NUCLEOTIDE SEQUENCE [LARGE SCALE GENOMIC DNA]</scope>
    <source>
        <strain evidence="5">CCUG 50347</strain>
    </source>
</reference>
<evidence type="ECO:0000313" key="4">
    <source>
        <dbReference type="EMBL" id="MFC4831837.1"/>
    </source>
</evidence>
<proteinExistence type="predicted"/>
<dbReference type="Proteomes" id="UP001595909">
    <property type="component" value="Unassembled WGS sequence"/>
</dbReference>
<dbReference type="Pfam" id="PF17920">
    <property type="entry name" value="TetR_C_16"/>
    <property type="match status" value="1"/>
</dbReference>